<dbReference type="Gene3D" id="3.40.50.1820">
    <property type="entry name" value="alpha/beta hydrolase"/>
    <property type="match status" value="1"/>
</dbReference>
<reference evidence="1" key="1">
    <citation type="submission" date="2020-07" db="EMBL/GenBank/DDBJ databases">
        <title>Huge and variable diversity of episymbiotic CPR bacteria and DPANN archaea in groundwater ecosystems.</title>
        <authorList>
            <person name="He C.Y."/>
            <person name="Keren R."/>
            <person name="Whittaker M."/>
            <person name="Farag I.F."/>
            <person name="Doudna J."/>
            <person name="Cate J.H.D."/>
            <person name="Banfield J.F."/>
        </authorList>
    </citation>
    <scope>NUCLEOTIDE SEQUENCE</scope>
    <source>
        <strain evidence="1">NC_groundwater_763_Ag_S-0.2um_68_21</strain>
    </source>
</reference>
<comment type="caution">
    <text evidence="1">The sequence shown here is derived from an EMBL/GenBank/DDBJ whole genome shotgun (WGS) entry which is preliminary data.</text>
</comment>
<dbReference type="Proteomes" id="UP000782312">
    <property type="component" value="Unassembled WGS sequence"/>
</dbReference>
<gene>
    <name evidence="1" type="ORF">HYZ11_00595</name>
</gene>
<evidence type="ECO:0008006" key="3">
    <source>
        <dbReference type="Google" id="ProtNLM"/>
    </source>
</evidence>
<name>A0A932MM18_UNCTE</name>
<sequence length="364" mass="39803">MTELTRFPSGVEARAYENAAHPDSVLVAFRGTQTDDPRDVMADMGIVDSQISGQGNDFLWRQVTDAEKFIDMVSRMRQKSHGNRPIRTRDITVTGCSLGGFLTQAVTVRKRTLKGITFNAPGALKFVSGPGSAGMAAVSAATRGMVDNHRRDSDPVGNSGRHVGRVWKYPDYVRRATYVSKPGCGKGNFADPRNGGECWSCEGWNRTAFHAVDSGKACARTVAASYHRAEKKRQNTHVGQGCPRGEFWDVKGGHGVLGACYSCDGNKRTVFAVDSDKACERPAYETFKRAKFIRKSALCPSGSFFDPRNLGECWSCPKGFDRGTAPVDKPNACLPPNFRVENHKCDGFYVDISRGMKGVPVAEK</sequence>
<protein>
    <recommendedName>
        <fullName evidence="3">Fungal lipase-like domain-containing protein</fullName>
    </recommendedName>
</protein>
<evidence type="ECO:0000313" key="1">
    <source>
        <dbReference type="EMBL" id="MBI3126087.1"/>
    </source>
</evidence>
<dbReference type="EMBL" id="JACPUR010000001">
    <property type="protein sequence ID" value="MBI3126087.1"/>
    <property type="molecule type" value="Genomic_DNA"/>
</dbReference>
<dbReference type="InterPro" id="IPR029058">
    <property type="entry name" value="AB_hydrolase_fold"/>
</dbReference>
<proteinExistence type="predicted"/>
<dbReference type="SUPFAM" id="SSF53474">
    <property type="entry name" value="alpha/beta-Hydrolases"/>
    <property type="match status" value="1"/>
</dbReference>
<organism evidence="1 2">
    <name type="scientific">Tectimicrobiota bacterium</name>
    <dbReference type="NCBI Taxonomy" id="2528274"/>
    <lineage>
        <taxon>Bacteria</taxon>
        <taxon>Pseudomonadati</taxon>
        <taxon>Nitrospinota/Tectimicrobiota group</taxon>
        <taxon>Candidatus Tectimicrobiota</taxon>
    </lineage>
</organism>
<accession>A0A932MM18</accession>
<dbReference type="AlphaFoldDB" id="A0A932MM18"/>
<evidence type="ECO:0000313" key="2">
    <source>
        <dbReference type="Proteomes" id="UP000782312"/>
    </source>
</evidence>